<evidence type="ECO:0000259" key="1">
    <source>
        <dbReference type="Pfam" id="PF12728"/>
    </source>
</evidence>
<dbReference type="EMBL" id="FRBM01000003">
    <property type="protein sequence ID" value="SHL29259.1"/>
    <property type="molecule type" value="Genomic_DNA"/>
</dbReference>
<evidence type="ECO:0000313" key="3">
    <source>
        <dbReference type="Proteomes" id="UP000184069"/>
    </source>
</evidence>
<reference evidence="2 3" key="1">
    <citation type="submission" date="2016-11" db="EMBL/GenBank/DDBJ databases">
        <authorList>
            <person name="Jaros S."/>
            <person name="Januszkiewicz K."/>
            <person name="Wedrychowicz H."/>
        </authorList>
    </citation>
    <scope>NUCLEOTIDE SEQUENCE [LARGE SCALE GENOMIC DNA]</scope>
    <source>
        <strain evidence="2 3">DSM 27621</strain>
    </source>
</reference>
<protein>
    <submittedName>
        <fullName evidence="2">DNA binding domain-containing protein, excisionase family</fullName>
    </submittedName>
</protein>
<feature type="domain" description="Helix-turn-helix" evidence="1">
    <location>
        <begin position="67"/>
        <end position="113"/>
    </location>
</feature>
<dbReference type="GO" id="GO:0003677">
    <property type="term" value="F:DNA binding"/>
    <property type="evidence" value="ECO:0007669"/>
    <property type="project" value="InterPro"/>
</dbReference>
<dbReference type="NCBIfam" id="TIGR01764">
    <property type="entry name" value="excise"/>
    <property type="match status" value="1"/>
</dbReference>
<dbReference type="STRING" id="1423959.SAMN05444407_103214"/>
<dbReference type="Pfam" id="PF12728">
    <property type="entry name" value="HTH_17"/>
    <property type="match status" value="1"/>
</dbReference>
<organism evidence="2 3">
    <name type="scientific">Chryseobacterium contaminans</name>
    <dbReference type="NCBI Taxonomy" id="1423959"/>
    <lineage>
        <taxon>Bacteria</taxon>
        <taxon>Pseudomonadati</taxon>
        <taxon>Bacteroidota</taxon>
        <taxon>Flavobacteriia</taxon>
        <taxon>Flavobacteriales</taxon>
        <taxon>Weeksellaceae</taxon>
        <taxon>Chryseobacterium group</taxon>
        <taxon>Chryseobacterium</taxon>
    </lineage>
</organism>
<sequence length="189" mass="22333">MSTHIHILKTCEYCGLEFAAKTTVTRFCSQRCRTKMYKRYNKNSSQTIENKNLCNFKMYTYSPFDCMTIKEASIIIGCGRTTIYDMIKKGKLSSINFSQRKTRVFKEEIEKLLYQNKTEIKPFIFKDEDTKIKNCWTINEIINLYKISASALYNKLKIYNIIKIKKGKSVYVSKEIIRRLFNTVIKNNN</sequence>
<dbReference type="AlphaFoldDB" id="A0A1M6ZFV6"/>
<dbReference type="Proteomes" id="UP000184069">
    <property type="component" value="Unassembled WGS sequence"/>
</dbReference>
<name>A0A1M6ZFV6_9FLAO</name>
<dbReference type="OrthoDB" id="1003442at2"/>
<gene>
    <name evidence="2" type="ORF">SAMN05444407_103214</name>
</gene>
<dbReference type="InterPro" id="IPR041657">
    <property type="entry name" value="HTH_17"/>
</dbReference>
<dbReference type="RefSeq" id="WP_083188794.1">
    <property type="nucleotide sequence ID" value="NZ_FRBM01000003.1"/>
</dbReference>
<dbReference type="InterPro" id="IPR010093">
    <property type="entry name" value="SinI_DNA-bd"/>
</dbReference>
<proteinExistence type="predicted"/>
<accession>A0A1M6ZFV6</accession>
<evidence type="ECO:0000313" key="2">
    <source>
        <dbReference type="EMBL" id="SHL29259.1"/>
    </source>
</evidence>